<feature type="compositionally biased region" description="Basic and acidic residues" evidence="1">
    <location>
        <begin position="78"/>
        <end position="93"/>
    </location>
</feature>
<gene>
    <name evidence="2" type="ORF">M231_07368</name>
</gene>
<feature type="region of interest" description="Disordered" evidence="1">
    <location>
        <begin position="156"/>
        <end position="227"/>
    </location>
</feature>
<feature type="region of interest" description="Disordered" evidence="1">
    <location>
        <begin position="24"/>
        <end position="93"/>
    </location>
</feature>
<feature type="compositionally biased region" description="Pro residues" evidence="1">
    <location>
        <begin position="44"/>
        <end position="58"/>
    </location>
</feature>
<proteinExistence type="predicted"/>
<reference evidence="2 3" key="1">
    <citation type="submission" date="2016-06" db="EMBL/GenBank/DDBJ databases">
        <title>Evolution of pathogenesis and genome organization in the Tremellales.</title>
        <authorList>
            <person name="Cuomo C."/>
            <person name="Litvintseva A."/>
            <person name="Heitman J."/>
            <person name="Chen Y."/>
            <person name="Sun S."/>
            <person name="Springer D."/>
            <person name="Dromer F."/>
            <person name="Young S."/>
            <person name="Zeng Q."/>
            <person name="Chapman S."/>
            <person name="Gujja S."/>
            <person name="Saif S."/>
            <person name="Birren B."/>
        </authorList>
    </citation>
    <scope>NUCLEOTIDE SEQUENCE [LARGE SCALE GENOMIC DNA]</scope>
    <source>
        <strain evidence="2 3">ATCC 28783</strain>
    </source>
</reference>
<organism evidence="2 3">
    <name type="scientific">Tremella mesenterica</name>
    <name type="common">Jelly fungus</name>
    <dbReference type="NCBI Taxonomy" id="5217"/>
    <lineage>
        <taxon>Eukaryota</taxon>
        <taxon>Fungi</taxon>
        <taxon>Dikarya</taxon>
        <taxon>Basidiomycota</taxon>
        <taxon>Agaricomycotina</taxon>
        <taxon>Tremellomycetes</taxon>
        <taxon>Tremellales</taxon>
        <taxon>Tremellaceae</taxon>
        <taxon>Tremella</taxon>
    </lineage>
</organism>
<accession>A0A4Q1B9C6</accession>
<dbReference type="OrthoDB" id="2563869at2759"/>
<name>A0A4Q1B9C6_TREME</name>
<dbReference type="AlphaFoldDB" id="A0A4Q1B9C6"/>
<dbReference type="VEuPathDB" id="FungiDB:TREMEDRAFT_57865"/>
<dbReference type="Proteomes" id="UP000289152">
    <property type="component" value="Unassembled WGS sequence"/>
</dbReference>
<feature type="compositionally biased region" description="Acidic residues" evidence="1">
    <location>
        <begin position="196"/>
        <end position="227"/>
    </location>
</feature>
<dbReference type="InParanoid" id="A0A4Q1B9C6"/>
<dbReference type="STRING" id="5217.A0A4Q1B9C6"/>
<feature type="compositionally biased region" description="Low complexity" evidence="1">
    <location>
        <begin position="24"/>
        <end position="43"/>
    </location>
</feature>
<evidence type="ECO:0000256" key="1">
    <source>
        <dbReference type="SAM" id="MobiDB-lite"/>
    </source>
</evidence>
<protein>
    <submittedName>
        <fullName evidence="2">Uncharacterized protein</fullName>
    </submittedName>
</protein>
<comment type="caution">
    <text evidence="2">The sequence shown here is derived from an EMBL/GenBank/DDBJ whole genome shotgun (WGS) entry which is preliminary data.</text>
</comment>
<dbReference type="EMBL" id="SDIL01000140">
    <property type="protein sequence ID" value="RXK35378.1"/>
    <property type="molecule type" value="Genomic_DNA"/>
</dbReference>
<sequence length="227" mass="24904">MVLLDLAIPLPPLHPNNTLSFYPYPSHSDSHSHVPGPSTTSRVPPRPNPVRGPIPPALPTSTPNVPKNTMAGPSMTSNREEDGGRSQLREQEQRIDHQALLRALTGKRPAGMEVSKVSESLEEEEGVFEDYRHSINMFGNRFLLPYGLRLTQMEMDAQPSPEPSEPDQDRRQEDGAVPSAPRTGRTDVGIQGDVMDGIEEGVEEVEGDEEVDLDASVEDMDDGMMDG</sequence>
<keyword evidence="3" id="KW-1185">Reference proteome</keyword>
<evidence type="ECO:0000313" key="3">
    <source>
        <dbReference type="Proteomes" id="UP000289152"/>
    </source>
</evidence>
<evidence type="ECO:0000313" key="2">
    <source>
        <dbReference type="EMBL" id="RXK35378.1"/>
    </source>
</evidence>